<keyword evidence="1" id="KW-0732">Signal</keyword>
<evidence type="ECO:0000313" key="2">
    <source>
        <dbReference type="EMBL" id="MBW79026.1"/>
    </source>
</evidence>
<accession>A0A2M4DN79</accession>
<name>A0A2M4DN79_ANODA</name>
<evidence type="ECO:0000256" key="1">
    <source>
        <dbReference type="SAM" id="SignalP"/>
    </source>
</evidence>
<dbReference type="EMBL" id="GGFL01014848">
    <property type="protein sequence ID" value="MBW79026.1"/>
    <property type="molecule type" value="Transcribed_RNA"/>
</dbReference>
<feature type="signal peptide" evidence="1">
    <location>
        <begin position="1"/>
        <end position="21"/>
    </location>
</feature>
<feature type="chain" id="PRO_5014973473" evidence="1">
    <location>
        <begin position="22"/>
        <end position="78"/>
    </location>
</feature>
<reference evidence="2" key="1">
    <citation type="submission" date="2018-01" db="EMBL/GenBank/DDBJ databases">
        <title>An insight into the sialome of Amazonian anophelines.</title>
        <authorList>
            <person name="Ribeiro J.M."/>
            <person name="Scarpassa V."/>
            <person name="Calvo E."/>
        </authorList>
    </citation>
    <scope>NUCLEOTIDE SEQUENCE</scope>
</reference>
<protein>
    <submittedName>
        <fullName evidence="2">Putative secreted protein</fullName>
    </submittedName>
</protein>
<organism evidence="2">
    <name type="scientific">Anopheles darlingi</name>
    <name type="common">Mosquito</name>
    <dbReference type="NCBI Taxonomy" id="43151"/>
    <lineage>
        <taxon>Eukaryota</taxon>
        <taxon>Metazoa</taxon>
        <taxon>Ecdysozoa</taxon>
        <taxon>Arthropoda</taxon>
        <taxon>Hexapoda</taxon>
        <taxon>Insecta</taxon>
        <taxon>Pterygota</taxon>
        <taxon>Neoptera</taxon>
        <taxon>Endopterygota</taxon>
        <taxon>Diptera</taxon>
        <taxon>Nematocera</taxon>
        <taxon>Culicoidea</taxon>
        <taxon>Culicidae</taxon>
        <taxon>Anophelinae</taxon>
        <taxon>Anopheles</taxon>
    </lineage>
</organism>
<sequence>MTVMSHSSIIAIAIPLSLCLGRSSHDGTIVYFVSRRLTDSTVNSNPNSVPLESARSFAWPGWPGAQAFYLCAFLDLYF</sequence>
<dbReference type="AlphaFoldDB" id="A0A2M4DN79"/>
<proteinExistence type="predicted"/>